<dbReference type="PANTHER" id="PTHR46208:SF1">
    <property type="entry name" value="MITOCHONDRIAL IMPORT RECEPTOR SUBUNIT TOM70"/>
    <property type="match status" value="1"/>
</dbReference>
<proteinExistence type="inferred from homology"/>
<dbReference type="EMBL" id="CAMPGE010005581">
    <property type="protein sequence ID" value="CAI2364430.1"/>
    <property type="molecule type" value="Genomic_DNA"/>
</dbReference>
<dbReference type="SMART" id="SM00028">
    <property type="entry name" value="TPR"/>
    <property type="match status" value="4"/>
</dbReference>
<evidence type="ECO:0000256" key="3">
    <source>
        <dbReference type="ARBA" id="ARBA00022737"/>
    </source>
</evidence>
<feature type="repeat" description="TPR" evidence="10">
    <location>
        <begin position="280"/>
        <end position="313"/>
    </location>
</feature>
<dbReference type="InterPro" id="IPR013105">
    <property type="entry name" value="TPR_2"/>
</dbReference>
<dbReference type="GO" id="GO:0005741">
    <property type="term" value="C:mitochondrial outer membrane"/>
    <property type="evidence" value="ECO:0007669"/>
    <property type="project" value="UniProtKB-SubCell"/>
</dbReference>
<dbReference type="PROSITE" id="PS50005">
    <property type="entry name" value="TPR"/>
    <property type="match status" value="3"/>
</dbReference>
<dbReference type="Gene3D" id="1.25.40.10">
    <property type="entry name" value="Tetratricopeptide repeat domain"/>
    <property type="match status" value="1"/>
</dbReference>
<organism evidence="11 12">
    <name type="scientific">Euplotes crassus</name>
    <dbReference type="NCBI Taxonomy" id="5936"/>
    <lineage>
        <taxon>Eukaryota</taxon>
        <taxon>Sar</taxon>
        <taxon>Alveolata</taxon>
        <taxon>Ciliophora</taxon>
        <taxon>Intramacronucleata</taxon>
        <taxon>Spirotrichea</taxon>
        <taxon>Hypotrichia</taxon>
        <taxon>Euplotida</taxon>
        <taxon>Euplotidae</taxon>
        <taxon>Moneuplotes</taxon>
    </lineage>
</organism>
<keyword evidence="8" id="KW-0472">Membrane</keyword>
<keyword evidence="2" id="KW-0812">Transmembrane</keyword>
<evidence type="ECO:0000313" key="12">
    <source>
        <dbReference type="Proteomes" id="UP001295684"/>
    </source>
</evidence>
<dbReference type="InterPro" id="IPR019734">
    <property type="entry name" value="TPR_rpt"/>
</dbReference>
<keyword evidence="6" id="KW-1133">Transmembrane helix</keyword>
<evidence type="ECO:0008006" key="13">
    <source>
        <dbReference type="Google" id="ProtNLM"/>
    </source>
</evidence>
<dbReference type="GO" id="GO:0030943">
    <property type="term" value="F:mitochondrion targeting sequence binding"/>
    <property type="evidence" value="ECO:0007669"/>
    <property type="project" value="TreeGrafter"/>
</dbReference>
<comment type="similarity">
    <text evidence="9">Belongs to the Tom70 family.</text>
</comment>
<sequence length="335" mass="39135">MLISSIETGVDKNYKPKHAYLNQRLKESFINYILLEDSQKTDYRGFISPDQRRDFDIREEKLELEVLETIEEYAQDGKDAEGYQKACAIALKFIEDHTDLSNYQFHVDYPEVEGTEKEKDDERILNKIKVKEAMKYAYSFNAYFYLGLSQYELEKYLEASASFEAASRFTPHNSEVYYYKAMSYLKGGKYDDCKIAFRRCLKYDKSNIGAASNLSYAYNISGFYDSAIKVCEDHINNVDQNAPEFYMYLRNWTYALIKEKFFVDAIVNIRKAIEINPRDPENWVMWGTVQKINGDFSSAKNKFEIALKIEPNHCLATQELYNKGLDVFISNISEV</sequence>
<evidence type="ECO:0000256" key="1">
    <source>
        <dbReference type="ARBA" id="ARBA00004572"/>
    </source>
</evidence>
<dbReference type="GO" id="GO:0008320">
    <property type="term" value="F:protein transmembrane transporter activity"/>
    <property type="evidence" value="ECO:0007669"/>
    <property type="project" value="TreeGrafter"/>
</dbReference>
<dbReference type="PANTHER" id="PTHR46208">
    <property type="entry name" value="MITOCHONDRIAL IMPORT RECEPTOR SUBUNIT TOM70"/>
    <property type="match status" value="1"/>
</dbReference>
<comment type="subcellular location">
    <subcellularLocation>
        <location evidence="1">Mitochondrion outer membrane</location>
        <topology evidence="1">Single-pass membrane protein</topology>
    </subcellularLocation>
</comment>
<dbReference type="Pfam" id="PF07719">
    <property type="entry name" value="TPR_2"/>
    <property type="match status" value="1"/>
</dbReference>
<evidence type="ECO:0000256" key="9">
    <source>
        <dbReference type="ARBA" id="ARBA00038030"/>
    </source>
</evidence>
<reference evidence="11" key="1">
    <citation type="submission" date="2023-07" db="EMBL/GenBank/DDBJ databases">
        <authorList>
            <consortium name="AG Swart"/>
            <person name="Singh M."/>
            <person name="Singh A."/>
            <person name="Seah K."/>
            <person name="Emmerich C."/>
        </authorList>
    </citation>
    <scope>NUCLEOTIDE SEQUENCE</scope>
    <source>
        <strain evidence="11">DP1</strain>
    </source>
</reference>
<evidence type="ECO:0000256" key="8">
    <source>
        <dbReference type="ARBA" id="ARBA00023136"/>
    </source>
</evidence>
<comment type="caution">
    <text evidence="11">The sequence shown here is derived from an EMBL/GenBank/DDBJ whole genome shotgun (WGS) entry which is preliminary data.</text>
</comment>
<dbReference type="SUPFAM" id="SSF48452">
    <property type="entry name" value="TPR-like"/>
    <property type="match status" value="1"/>
</dbReference>
<name>A0AAD1UAM2_EUPCR</name>
<evidence type="ECO:0000256" key="4">
    <source>
        <dbReference type="ARBA" id="ARBA00022787"/>
    </source>
</evidence>
<evidence type="ECO:0000256" key="10">
    <source>
        <dbReference type="PROSITE-ProRule" id="PRU00339"/>
    </source>
</evidence>
<feature type="repeat" description="TPR" evidence="10">
    <location>
        <begin position="140"/>
        <end position="173"/>
    </location>
</feature>
<dbReference type="GO" id="GO:0030150">
    <property type="term" value="P:protein import into mitochondrial matrix"/>
    <property type="evidence" value="ECO:0007669"/>
    <property type="project" value="TreeGrafter"/>
</dbReference>
<feature type="repeat" description="TPR" evidence="10">
    <location>
        <begin position="174"/>
        <end position="207"/>
    </location>
</feature>
<keyword evidence="4" id="KW-1000">Mitochondrion outer membrane</keyword>
<keyword evidence="12" id="KW-1185">Reference proteome</keyword>
<keyword evidence="3" id="KW-0677">Repeat</keyword>
<keyword evidence="7" id="KW-0496">Mitochondrion</keyword>
<dbReference type="InterPro" id="IPR011990">
    <property type="entry name" value="TPR-like_helical_dom_sf"/>
</dbReference>
<dbReference type="GO" id="GO:0045039">
    <property type="term" value="P:protein insertion into mitochondrial inner membrane"/>
    <property type="evidence" value="ECO:0007669"/>
    <property type="project" value="TreeGrafter"/>
</dbReference>
<dbReference type="Proteomes" id="UP001295684">
    <property type="component" value="Unassembled WGS sequence"/>
</dbReference>
<dbReference type="AlphaFoldDB" id="A0AAD1UAM2"/>
<evidence type="ECO:0000256" key="5">
    <source>
        <dbReference type="ARBA" id="ARBA00022803"/>
    </source>
</evidence>
<evidence type="ECO:0000256" key="7">
    <source>
        <dbReference type="ARBA" id="ARBA00023128"/>
    </source>
</evidence>
<keyword evidence="5 10" id="KW-0802">TPR repeat</keyword>
<protein>
    <recommendedName>
        <fullName evidence="13">Tetratricopeptide repeat protein</fullName>
    </recommendedName>
</protein>
<evidence type="ECO:0000313" key="11">
    <source>
        <dbReference type="EMBL" id="CAI2364430.1"/>
    </source>
</evidence>
<gene>
    <name evidence="11" type="ORF">ECRASSUSDP1_LOCUS5773</name>
</gene>
<accession>A0AAD1UAM2</accession>
<evidence type="ECO:0000256" key="2">
    <source>
        <dbReference type="ARBA" id="ARBA00022692"/>
    </source>
</evidence>
<evidence type="ECO:0000256" key="6">
    <source>
        <dbReference type="ARBA" id="ARBA00022989"/>
    </source>
</evidence>